<feature type="chain" id="PRO_5012341696" description="Right handed beta helix region" evidence="1">
    <location>
        <begin position="21"/>
        <end position="474"/>
    </location>
</feature>
<dbReference type="Proteomes" id="UP000184488">
    <property type="component" value="Unassembled WGS sequence"/>
</dbReference>
<name>A0A1M6GZY4_9FLAO</name>
<feature type="signal peptide" evidence="1">
    <location>
        <begin position="1"/>
        <end position="20"/>
    </location>
</feature>
<evidence type="ECO:0000256" key="1">
    <source>
        <dbReference type="SAM" id="SignalP"/>
    </source>
</evidence>
<keyword evidence="1" id="KW-0732">Signal</keyword>
<dbReference type="OrthoDB" id="1466733at2"/>
<dbReference type="PROSITE" id="PS51257">
    <property type="entry name" value="PROKAR_LIPOPROTEIN"/>
    <property type="match status" value="1"/>
</dbReference>
<dbReference type="AlphaFoldDB" id="A0A1M6GZY4"/>
<dbReference type="EMBL" id="FQZI01000006">
    <property type="protein sequence ID" value="SHJ15462.1"/>
    <property type="molecule type" value="Genomic_DNA"/>
</dbReference>
<reference evidence="3" key="1">
    <citation type="submission" date="2016-11" db="EMBL/GenBank/DDBJ databases">
        <authorList>
            <person name="Varghese N."/>
            <person name="Submissions S."/>
        </authorList>
    </citation>
    <scope>NUCLEOTIDE SEQUENCE [LARGE SCALE GENOMIC DNA]</scope>
    <source>
        <strain evidence="3">DSM 18829</strain>
    </source>
</reference>
<evidence type="ECO:0008006" key="4">
    <source>
        <dbReference type="Google" id="ProtNLM"/>
    </source>
</evidence>
<sequence length="474" mass="50890">MKTTKILFFFALLLSICSCSNDDSPNDVTNPTITTDNPVTYTDNPYATLGGKINDAGNQNITETGVCLALTANPIAVNDNNNTSIAITATNNAFSDTFDFAGFEGQLIHVRAYAKINGSLIYGEDKTFIPLEANNPNSCNTVIVNTDITTATTWTTGNVYMVENWIDVDAPLVIQPGVIIKFKNGNAGLEVFAKITANASETNPIIFTSYKDDSYCGDSNGDGAASTPAKGDWGRLTMRGDQHGSIFRYCKFLWGGASNGGVIVVNTGTGNIHDFTFDHCTFAHTAGTNTYYTAAFNGGQMYDESISVVTNNIFYDNAIPIYIQAKYSLNPNNVYHNPDNAAEINKYNGIFVYGGGLGGRSVVYGETEVPYVFNVGGNATLSVGSSDFLKIDSNVILKFGQTSASLDLGDYSNNANISGTAVFTSYRDDTRGGDTNGDGSTSSPATGDWNGYGYWTTGHGSYVWVQNNVFYDSH</sequence>
<protein>
    <recommendedName>
        <fullName evidence="4">Right handed beta helix region</fullName>
    </recommendedName>
</protein>
<accession>A0A1M6GZY4</accession>
<gene>
    <name evidence="2" type="ORF">SAMN05444363_2824</name>
</gene>
<dbReference type="STRING" id="415425.SAMN05444363_2824"/>
<proteinExistence type="predicted"/>
<keyword evidence="3" id="KW-1185">Reference proteome</keyword>
<evidence type="ECO:0000313" key="2">
    <source>
        <dbReference type="EMBL" id="SHJ15462.1"/>
    </source>
</evidence>
<organism evidence="2 3">
    <name type="scientific">Flavobacterium terrae</name>
    <dbReference type="NCBI Taxonomy" id="415425"/>
    <lineage>
        <taxon>Bacteria</taxon>
        <taxon>Pseudomonadati</taxon>
        <taxon>Bacteroidota</taxon>
        <taxon>Flavobacteriia</taxon>
        <taxon>Flavobacteriales</taxon>
        <taxon>Flavobacteriaceae</taxon>
        <taxon>Flavobacterium</taxon>
    </lineage>
</organism>
<dbReference type="RefSeq" id="WP_073312143.1">
    <property type="nucleotide sequence ID" value="NZ_FQZI01000006.1"/>
</dbReference>
<evidence type="ECO:0000313" key="3">
    <source>
        <dbReference type="Proteomes" id="UP000184488"/>
    </source>
</evidence>